<feature type="region of interest" description="Disordered" evidence="1">
    <location>
        <begin position="1"/>
        <end position="21"/>
    </location>
</feature>
<dbReference type="Proteomes" id="UP001432027">
    <property type="component" value="Unassembled WGS sequence"/>
</dbReference>
<feature type="region of interest" description="Disordered" evidence="1">
    <location>
        <begin position="371"/>
        <end position="421"/>
    </location>
</feature>
<accession>A0AAV5TKH7</accession>
<evidence type="ECO:0000313" key="4">
    <source>
        <dbReference type="EMBL" id="GMS94819.1"/>
    </source>
</evidence>
<gene>
    <name evidence="4" type="ORF">PENTCL1PPCAC_16994</name>
</gene>
<keyword evidence="2" id="KW-0472">Membrane</keyword>
<dbReference type="AlphaFoldDB" id="A0AAV5TKH7"/>
<dbReference type="PANTHER" id="PTHR47520:SF13">
    <property type="entry name" value="PROTEIN CBG10012"/>
    <property type="match status" value="1"/>
</dbReference>
<feature type="compositionally biased region" description="Low complexity" evidence="1">
    <location>
        <begin position="91"/>
        <end position="117"/>
    </location>
</feature>
<keyword evidence="2" id="KW-0812">Transmembrane</keyword>
<name>A0AAV5TKH7_9BILA</name>
<proteinExistence type="predicted"/>
<protein>
    <recommendedName>
        <fullName evidence="3">CX domain-containing protein</fullName>
    </recommendedName>
</protein>
<keyword evidence="5" id="KW-1185">Reference proteome</keyword>
<sequence>FFSSKTRYMHGSTHPTVSQSSIAGRLLEEPTLFLGESYSGTGENTRIIKSPNWSFRVNGILYYWDPVFVPPDCGSASKADSSRQKFAVVPSSTSEGTSTRNSSTTSTTTSASTSKPSSTPPSKVPIVFISSRVSTTTQSSSTSTSKKTFPTFTSTTKITSSTSSSTTKSTTIPSSSSSTSTSLPSTTDRPSTSDVDFILDSLQSLHTNDNNYTIGEEVPRARRQVVAVTHSRNSVSSTTNTLPSPIRPNVNISQIDPCVSVDGSPEVCTRLLDRRDSRDPFMHMTFPNGTKVMELAWRCPGDLHCCEWECCEMRPPRHRQSALPFVITACFLVLAVILCIFCSHYCKETEQRRRAVESLGENTYQMSVVTPPQAVDSEDFDESPRAPPPVPRMHFHGHEEHRPHFVPPPIPPADRVNGTYR</sequence>
<keyword evidence="2" id="KW-1133">Transmembrane helix</keyword>
<reference evidence="4" key="1">
    <citation type="submission" date="2023-10" db="EMBL/GenBank/DDBJ databases">
        <title>Genome assembly of Pristionchus species.</title>
        <authorList>
            <person name="Yoshida K."/>
            <person name="Sommer R.J."/>
        </authorList>
    </citation>
    <scope>NUCLEOTIDE SEQUENCE</scope>
    <source>
        <strain evidence="4">RS0144</strain>
    </source>
</reference>
<dbReference type="Pfam" id="PF01705">
    <property type="entry name" value="CX"/>
    <property type="match status" value="1"/>
</dbReference>
<evidence type="ECO:0000256" key="2">
    <source>
        <dbReference type="SAM" id="Phobius"/>
    </source>
</evidence>
<comment type="caution">
    <text evidence="4">The sequence shown here is derived from an EMBL/GenBank/DDBJ whole genome shotgun (WGS) entry which is preliminary data.</text>
</comment>
<feature type="transmembrane region" description="Helical" evidence="2">
    <location>
        <begin position="322"/>
        <end position="346"/>
    </location>
</feature>
<feature type="compositionally biased region" description="Low complexity" evidence="1">
    <location>
        <begin position="130"/>
        <end position="193"/>
    </location>
</feature>
<feature type="non-terminal residue" evidence="4">
    <location>
        <position position="1"/>
    </location>
</feature>
<evidence type="ECO:0000259" key="3">
    <source>
        <dbReference type="Pfam" id="PF01705"/>
    </source>
</evidence>
<feature type="domain" description="CX" evidence="3">
    <location>
        <begin position="262"/>
        <end position="312"/>
    </location>
</feature>
<feature type="region of interest" description="Disordered" evidence="1">
    <location>
        <begin position="87"/>
        <end position="194"/>
    </location>
</feature>
<organism evidence="4 5">
    <name type="scientific">Pristionchus entomophagus</name>
    <dbReference type="NCBI Taxonomy" id="358040"/>
    <lineage>
        <taxon>Eukaryota</taxon>
        <taxon>Metazoa</taxon>
        <taxon>Ecdysozoa</taxon>
        <taxon>Nematoda</taxon>
        <taxon>Chromadorea</taxon>
        <taxon>Rhabditida</taxon>
        <taxon>Rhabditina</taxon>
        <taxon>Diplogasteromorpha</taxon>
        <taxon>Diplogasteroidea</taxon>
        <taxon>Neodiplogasteridae</taxon>
        <taxon>Pristionchus</taxon>
    </lineage>
</organism>
<dbReference type="InterPro" id="IPR002619">
    <property type="entry name" value="CX"/>
</dbReference>
<dbReference type="PANTHER" id="PTHR47520">
    <property type="entry name" value="CX DOMAIN-CONTAINING PROTEIN-RELATED"/>
    <property type="match status" value="1"/>
</dbReference>
<evidence type="ECO:0000256" key="1">
    <source>
        <dbReference type="SAM" id="MobiDB-lite"/>
    </source>
</evidence>
<evidence type="ECO:0000313" key="5">
    <source>
        <dbReference type="Proteomes" id="UP001432027"/>
    </source>
</evidence>
<dbReference type="EMBL" id="BTSX01000004">
    <property type="protein sequence ID" value="GMS94819.1"/>
    <property type="molecule type" value="Genomic_DNA"/>
</dbReference>